<dbReference type="InterPro" id="IPR016032">
    <property type="entry name" value="Sig_transdc_resp-reg_C-effctor"/>
</dbReference>
<evidence type="ECO:0000313" key="4">
    <source>
        <dbReference type="Proteomes" id="UP000182314"/>
    </source>
</evidence>
<gene>
    <name evidence="3" type="ORF">SAMN05216286_0513</name>
</gene>
<protein>
    <submittedName>
        <fullName evidence="3">Transcriptional regulatory protein, C terminal</fullName>
    </submittedName>
</protein>
<proteinExistence type="predicted"/>
<dbReference type="Proteomes" id="UP000182314">
    <property type="component" value="Unassembled WGS sequence"/>
</dbReference>
<dbReference type="SUPFAM" id="SSF46894">
    <property type="entry name" value="C-terminal effector domain of the bipartite response regulators"/>
    <property type="match status" value="1"/>
</dbReference>
<dbReference type="AlphaFoldDB" id="A0AA94KNE8"/>
<keyword evidence="1" id="KW-0238">DNA-binding</keyword>
<feature type="domain" description="OmpR/PhoB-type" evidence="2">
    <location>
        <begin position="42"/>
        <end position="118"/>
    </location>
</feature>
<evidence type="ECO:0000313" key="3">
    <source>
        <dbReference type="EMBL" id="SFB72481.1"/>
    </source>
</evidence>
<evidence type="ECO:0000259" key="2">
    <source>
        <dbReference type="Pfam" id="PF00486"/>
    </source>
</evidence>
<accession>A0AA94KNE8</accession>
<organism evidence="3 4">
    <name type="scientific">Kosakonia oryzae</name>
    <dbReference type="NCBI Taxonomy" id="497725"/>
    <lineage>
        <taxon>Bacteria</taxon>
        <taxon>Pseudomonadati</taxon>
        <taxon>Pseudomonadota</taxon>
        <taxon>Gammaproteobacteria</taxon>
        <taxon>Enterobacterales</taxon>
        <taxon>Enterobacteriaceae</taxon>
        <taxon>Kosakonia</taxon>
    </lineage>
</organism>
<reference evidence="3 4" key="1">
    <citation type="submission" date="2016-10" db="EMBL/GenBank/DDBJ databases">
        <authorList>
            <person name="Varghese N."/>
            <person name="Submissions S."/>
        </authorList>
    </citation>
    <scope>NUCLEOTIDE SEQUENCE [LARGE SCALE GENOMIC DNA]</scope>
    <source>
        <strain evidence="3 4">CGMCC 1.7012</strain>
    </source>
</reference>
<dbReference type="InterPro" id="IPR036388">
    <property type="entry name" value="WH-like_DNA-bd_sf"/>
</dbReference>
<comment type="caution">
    <text evidence="3">The sequence shown here is derived from an EMBL/GenBank/DDBJ whole genome shotgun (WGS) entry which is preliminary data.</text>
</comment>
<evidence type="ECO:0000256" key="1">
    <source>
        <dbReference type="ARBA" id="ARBA00023125"/>
    </source>
</evidence>
<dbReference type="GO" id="GO:0006355">
    <property type="term" value="P:regulation of DNA-templated transcription"/>
    <property type="evidence" value="ECO:0007669"/>
    <property type="project" value="InterPro"/>
</dbReference>
<dbReference type="Gene3D" id="1.10.10.10">
    <property type="entry name" value="Winged helix-like DNA-binding domain superfamily/Winged helix DNA-binding domain"/>
    <property type="match status" value="1"/>
</dbReference>
<dbReference type="GO" id="GO:0003677">
    <property type="term" value="F:DNA binding"/>
    <property type="evidence" value="ECO:0007669"/>
    <property type="project" value="UniProtKB-KW"/>
</dbReference>
<dbReference type="GO" id="GO:0000160">
    <property type="term" value="P:phosphorelay signal transduction system"/>
    <property type="evidence" value="ECO:0007669"/>
    <property type="project" value="InterPro"/>
</dbReference>
<dbReference type="EMBL" id="FOKO01000001">
    <property type="protein sequence ID" value="SFB72481.1"/>
    <property type="molecule type" value="Genomic_DNA"/>
</dbReference>
<sequence length="135" mass="15664">MLRRGMPDEENKALSVMGFLIEKRVIYDCRTKKLICLHGTAKPISLRKTQSYLLEYLFNHGVNNVVSDEMLMVDVWERNGLRASAQRVWQVINDLKYNVSKSGVSDEFILRVSRKGYFIRSSSVQALFYHAENQC</sequence>
<dbReference type="InterPro" id="IPR001867">
    <property type="entry name" value="OmpR/PhoB-type_DNA-bd"/>
</dbReference>
<name>A0AA94KNE8_9ENTR</name>
<dbReference type="Pfam" id="PF00486">
    <property type="entry name" value="Trans_reg_C"/>
    <property type="match status" value="1"/>
</dbReference>